<evidence type="ECO:0000256" key="1">
    <source>
        <dbReference type="ARBA" id="ARBA00023002"/>
    </source>
</evidence>
<dbReference type="eggNOG" id="COG1014">
    <property type="taxonomic scope" value="Bacteria"/>
</dbReference>
<proteinExistence type="predicted"/>
<dbReference type="STRING" id="273121.WS1070"/>
<feature type="domain" description="Pyruvate/ketoisovalerate oxidoreductase catalytic" evidence="2">
    <location>
        <begin position="11"/>
        <end position="174"/>
    </location>
</feature>
<name>Q7M9A1_WOLSU</name>
<dbReference type="GO" id="GO:0016903">
    <property type="term" value="F:oxidoreductase activity, acting on the aldehyde or oxo group of donors"/>
    <property type="evidence" value="ECO:0007669"/>
    <property type="project" value="InterPro"/>
</dbReference>
<gene>
    <name evidence="3" type="ordered locus">WS1070</name>
</gene>
<evidence type="ECO:0000313" key="4">
    <source>
        <dbReference type="Proteomes" id="UP000000422"/>
    </source>
</evidence>
<dbReference type="KEGG" id="wsu:WS1070"/>
<keyword evidence="4" id="KW-1185">Reference proteome</keyword>
<dbReference type="EMBL" id="BX571659">
    <property type="protein sequence ID" value="CAE10168.1"/>
    <property type="molecule type" value="Genomic_DNA"/>
</dbReference>
<sequence length="184" mass="20219">MRTQLRFTGVGGQGVLLAGEILAEAKIRDKGYGVKAATYTSQVRGGPTKVDILLDDHEILYPYANEGEIDFMLSTAQVSFDLFKSGIKEGGMVVIEPNLVKVSEEDKKRLQIFEIPIITIAKEEVGNVVTQSVVALAVTVTFTKCVDRDLVYETMIEKVPAKVVEQNKKAFELGEYYAKRALGG</sequence>
<accession>Q7M9A1</accession>
<dbReference type="InterPro" id="IPR052554">
    <property type="entry name" value="2-oxoglutarate_synth_KorC"/>
</dbReference>
<dbReference type="InterPro" id="IPR019752">
    <property type="entry name" value="Pyrv/ketoisovalerate_OxRed_cat"/>
</dbReference>
<dbReference type="PANTHER" id="PTHR42730:SF1">
    <property type="entry name" value="2-OXOGLUTARATE SYNTHASE SUBUNIT KORC"/>
    <property type="match status" value="1"/>
</dbReference>
<dbReference type="InterPro" id="IPR002869">
    <property type="entry name" value="Pyrv_flavodox_OxRed_cen"/>
</dbReference>
<organism evidence="4">
    <name type="scientific">Wolinella succinogenes (strain ATCC 29543 / DSM 1740 / CCUG 13145 / JCM 31913 / LMG 7466 / NCTC 11488 / FDC 602W)</name>
    <name type="common">Vibrio succinogenes</name>
    <dbReference type="NCBI Taxonomy" id="273121"/>
    <lineage>
        <taxon>Bacteria</taxon>
        <taxon>Pseudomonadati</taxon>
        <taxon>Campylobacterota</taxon>
        <taxon>Epsilonproteobacteria</taxon>
        <taxon>Campylobacterales</taxon>
        <taxon>Helicobacteraceae</taxon>
        <taxon>Wolinella</taxon>
    </lineage>
</organism>
<keyword evidence="1" id="KW-0560">Oxidoreductase</keyword>
<evidence type="ECO:0000259" key="2">
    <source>
        <dbReference type="Pfam" id="PF01558"/>
    </source>
</evidence>
<dbReference type="NCBIfam" id="NF006275">
    <property type="entry name" value="PRK08441.1"/>
    <property type="match status" value="1"/>
</dbReference>
<evidence type="ECO:0000313" key="3">
    <source>
        <dbReference type="EMBL" id="CAE10168.1"/>
    </source>
</evidence>
<dbReference type="PANTHER" id="PTHR42730">
    <property type="entry name" value="2-OXOGLUTARATE SYNTHASE SUBUNIT KORC"/>
    <property type="match status" value="1"/>
</dbReference>
<dbReference type="SUPFAM" id="SSF53323">
    <property type="entry name" value="Pyruvate-ferredoxin oxidoreductase, PFOR, domain III"/>
    <property type="match status" value="1"/>
</dbReference>
<dbReference type="RefSeq" id="WP_011138961.1">
    <property type="nucleotide sequence ID" value="NC_005090.1"/>
</dbReference>
<dbReference type="AlphaFoldDB" id="Q7M9A1"/>
<dbReference type="Gene3D" id="3.40.920.10">
    <property type="entry name" value="Pyruvate-ferredoxin oxidoreductase, PFOR, domain III"/>
    <property type="match status" value="1"/>
</dbReference>
<protein>
    <submittedName>
        <fullName evidence="3">SUBUNIT OF 2-OXOGLUTARATE OXIDOREDUCTASE</fullName>
    </submittedName>
</protein>
<dbReference type="Pfam" id="PF01558">
    <property type="entry name" value="POR"/>
    <property type="match status" value="1"/>
</dbReference>
<dbReference type="HOGENOM" id="CLU_087284_0_0_7"/>
<reference evidence="3 4" key="1">
    <citation type="journal article" date="2003" name="Proc. Natl. Acad. Sci. U.S.A.">
        <title>Complete genome sequence and analysis of Wolinella succinogenes.</title>
        <authorList>
            <person name="Baar C."/>
            <person name="Eppinger M."/>
            <person name="Raddatz G."/>
            <person name="Simon JM."/>
            <person name="Lanz C."/>
            <person name="Klimmek O."/>
            <person name="Nandakumar R."/>
            <person name="Gross R."/>
            <person name="Rosinus A."/>
            <person name="Keller H."/>
            <person name="Jagtap P."/>
            <person name="Linke B."/>
            <person name="Meyer F."/>
            <person name="Lederer H."/>
            <person name="Schuster S.C."/>
        </authorList>
    </citation>
    <scope>NUCLEOTIDE SEQUENCE [LARGE SCALE GENOMIC DNA]</scope>
    <source>
        <strain evidence="4">ATCC 29543 / DSM 1740 / CCUG 13145 / JCM 31913 / LMG 7466 / NCTC 11488 / FDC 602W</strain>
    </source>
</reference>
<dbReference type="Proteomes" id="UP000000422">
    <property type="component" value="Chromosome"/>
</dbReference>